<dbReference type="EMBL" id="KV417616">
    <property type="protein sequence ID" value="KZP14514.1"/>
    <property type="molecule type" value="Genomic_DNA"/>
</dbReference>
<reference evidence="1 2" key="1">
    <citation type="journal article" date="2016" name="Mol. Biol. Evol.">
        <title>Comparative Genomics of Early-Diverging Mushroom-Forming Fungi Provides Insights into the Origins of Lignocellulose Decay Capabilities.</title>
        <authorList>
            <person name="Nagy L.G."/>
            <person name="Riley R."/>
            <person name="Tritt A."/>
            <person name="Adam C."/>
            <person name="Daum C."/>
            <person name="Floudas D."/>
            <person name="Sun H."/>
            <person name="Yadav J.S."/>
            <person name="Pangilinan J."/>
            <person name="Larsson K.H."/>
            <person name="Matsuura K."/>
            <person name="Barry K."/>
            <person name="Labutti K."/>
            <person name="Kuo R."/>
            <person name="Ohm R.A."/>
            <person name="Bhattacharya S.S."/>
            <person name="Shirouzu T."/>
            <person name="Yoshinaga Y."/>
            <person name="Martin F.M."/>
            <person name="Grigoriev I.V."/>
            <person name="Hibbett D.S."/>
        </authorList>
    </citation>
    <scope>NUCLEOTIDE SEQUENCE [LARGE SCALE GENOMIC DNA]</scope>
    <source>
        <strain evidence="1 2">CBS 109695</strain>
    </source>
</reference>
<organism evidence="1 2">
    <name type="scientific">Athelia psychrophila</name>
    <dbReference type="NCBI Taxonomy" id="1759441"/>
    <lineage>
        <taxon>Eukaryota</taxon>
        <taxon>Fungi</taxon>
        <taxon>Dikarya</taxon>
        <taxon>Basidiomycota</taxon>
        <taxon>Agaricomycotina</taxon>
        <taxon>Agaricomycetes</taxon>
        <taxon>Agaricomycetidae</taxon>
        <taxon>Atheliales</taxon>
        <taxon>Atheliaceae</taxon>
        <taxon>Athelia</taxon>
    </lineage>
</organism>
<dbReference type="OrthoDB" id="2320332at2759"/>
<proteinExistence type="predicted"/>
<dbReference type="InterPro" id="IPR023393">
    <property type="entry name" value="START-like_dom_sf"/>
</dbReference>
<dbReference type="Proteomes" id="UP000076532">
    <property type="component" value="Unassembled WGS sequence"/>
</dbReference>
<evidence type="ECO:0008006" key="3">
    <source>
        <dbReference type="Google" id="ProtNLM"/>
    </source>
</evidence>
<sequence>MTKYSLSFTSPINPPQAYPPLSHTQVWNGLMRKCRRPQDFLGVLADCHILREDANGMKRILLFKPGMGPPSNQATEVLTFHGQTTIDILLVEAGNLMTQTISRGRGADELYLTYTFTGEFLDIAEGTAHALEKGRLLTSELDQVVPETIELIRAWVGIGEL</sequence>
<dbReference type="AlphaFoldDB" id="A0A166DB08"/>
<keyword evidence="2" id="KW-1185">Reference proteome</keyword>
<dbReference type="STRING" id="436010.A0A166DB08"/>
<dbReference type="InterPro" id="IPR015075">
    <property type="entry name" value="AtaL"/>
</dbReference>
<dbReference type="SUPFAM" id="SSF55961">
    <property type="entry name" value="Bet v1-like"/>
    <property type="match status" value="1"/>
</dbReference>
<dbReference type="Gene3D" id="3.30.530.20">
    <property type="match status" value="1"/>
</dbReference>
<name>A0A166DB08_9AGAM</name>
<accession>A0A166DB08</accession>
<gene>
    <name evidence="1" type="ORF">FIBSPDRAFT_751659</name>
</gene>
<dbReference type="Pfam" id="PF08982">
    <property type="entry name" value="AtaL"/>
    <property type="match status" value="1"/>
</dbReference>
<evidence type="ECO:0000313" key="1">
    <source>
        <dbReference type="EMBL" id="KZP14514.1"/>
    </source>
</evidence>
<protein>
    <recommendedName>
        <fullName evidence="3">DUF1857-domain-containing protein</fullName>
    </recommendedName>
</protein>
<evidence type="ECO:0000313" key="2">
    <source>
        <dbReference type="Proteomes" id="UP000076532"/>
    </source>
</evidence>